<comment type="caution">
    <text evidence="3">The sequence shown here is derived from an EMBL/GenBank/DDBJ whole genome shotgun (WGS) entry which is preliminary data.</text>
</comment>
<dbReference type="EMBL" id="SRLO01001549">
    <property type="protein sequence ID" value="TNN36966.1"/>
    <property type="molecule type" value="Genomic_DNA"/>
</dbReference>
<dbReference type="OrthoDB" id="10388924at2759"/>
<feature type="region of interest" description="Disordered" evidence="1">
    <location>
        <begin position="47"/>
        <end position="68"/>
    </location>
</feature>
<keyword evidence="2" id="KW-1133">Transmembrane helix</keyword>
<proteinExistence type="predicted"/>
<accession>A0A4Z2F6S6</accession>
<sequence>MRKVSELILRDSTIREEERKRRRRRRKETVLSVAAVVLVVIVRQESEERRGAAGPPPPPPAAVSCRKQDSHTRTGLDDWLGSRCFLSEHGPHTTKPHFLQWWRRLTGVNLTFWQRMHTVASESGTHTAACSPVAALPLFCSRSSTHFPMWFIHSDFSVAVAAYTAKDLVGVLMSQPLRRSPSSGTVSMVTPSSGMMCCLLYFFFWITMLPYTRMSLKRKNCRALGFLRHSLVSTPSPISTRPGMTSGWPAAPKQPSTTPMRLELASLLASRSTIFTWREH</sequence>
<organism evidence="3 4">
    <name type="scientific">Liparis tanakae</name>
    <name type="common">Tanaka's snailfish</name>
    <dbReference type="NCBI Taxonomy" id="230148"/>
    <lineage>
        <taxon>Eukaryota</taxon>
        <taxon>Metazoa</taxon>
        <taxon>Chordata</taxon>
        <taxon>Craniata</taxon>
        <taxon>Vertebrata</taxon>
        <taxon>Euteleostomi</taxon>
        <taxon>Actinopterygii</taxon>
        <taxon>Neopterygii</taxon>
        <taxon>Teleostei</taxon>
        <taxon>Neoteleostei</taxon>
        <taxon>Acanthomorphata</taxon>
        <taxon>Eupercaria</taxon>
        <taxon>Perciformes</taxon>
        <taxon>Cottioidei</taxon>
        <taxon>Cottales</taxon>
        <taxon>Liparidae</taxon>
        <taxon>Liparis</taxon>
    </lineage>
</organism>
<evidence type="ECO:0000313" key="3">
    <source>
        <dbReference type="EMBL" id="TNN36966.1"/>
    </source>
</evidence>
<dbReference type="AlphaFoldDB" id="A0A4Z2F6S6"/>
<evidence type="ECO:0000256" key="2">
    <source>
        <dbReference type="SAM" id="Phobius"/>
    </source>
</evidence>
<name>A0A4Z2F6S6_9TELE</name>
<keyword evidence="4" id="KW-1185">Reference proteome</keyword>
<feature type="transmembrane region" description="Helical" evidence="2">
    <location>
        <begin position="193"/>
        <end position="212"/>
    </location>
</feature>
<keyword evidence="2" id="KW-0812">Transmembrane</keyword>
<dbReference type="Proteomes" id="UP000314294">
    <property type="component" value="Unassembled WGS sequence"/>
</dbReference>
<evidence type="ECO:0000256" key="1">
    <source>
        <dbReference type="SAM" id="MobiDB-lite"/>
    </source>
</evidence>
<protein>
    <submittedName>
        <fullName evidence="3">Uncharacterized protein</fullName>
    </submittedName>
</protein>
<evidence type="ECO:0000313" key="4">
    <source>
        <dbReference type="Proteomes" id="UP000314294"/>
    </source>
</evidence>
<keyword evidence="2" id="KW-0472">Membrane</keyword>
<gene>
    <name evidence="3" type="ORF">EYF80_052870</name>
</gene>
<reference evidence="3 4" key="1">
    <citation type="submission" date="2019-03" db="EMBL/GenBank/DDBJ databases">
        <title>First draft genome of Liparis tanakae, snailfish: a comprehensive survey of snailfish specific genes.</title>
        <authorList>
            <person name="Kim W."/>
            <person name="Song I."/>
            <person name="Jeong J.-H."/>
            <person name="Kim D."/>
            <person name="Kim S."/>
            <person name="Ryu S."/>
            <person name="Song J.Y."/>
            <person name="Lee S.K."/>
        </authorList>
    </citation>
    <scope>NUCLEOTIDE SEQUENCE [LARGE SCALE GENOMIC DNA]</scope>
    <source>
        <tissue evidence="3">Muscle</tissue>
    </source>
</reference>